<dbReference type="NCBIfam" id="TIGR04226">
    <property type="entry name" value="RrgB_K2N_iso_D2"/>
    <property type="match status" value="1"/>
</dbReference>
<comment type="caution">
    <text evidence="1">The sequence shown here is derived from an EMBL/GenBank/DDBJ whole genome shotgun (WGS) entry which is preliminary data.</text>
</comment>
<sequence>DNDLMVKGTPTITGDAAKFFDVKVDGQTVTATMKDFANAGELAGQQVELVIPAQIREGVTRVKIPNTTKV</sequence>
<dbReference type="Gene3D" id="2.60.40.740">
    <property type="match status" value="1"/>
</dbReference>
<evidence type="ECO:0000313" key="2">
    <source>
        <dbReference type="Proteomes" id="UP000279194"/>
    </source>
</evidence>
<feature type="non-terminal residue" evidence="1">
    <location>
        <position position="70"/>
    </location>
</feature>
<accession>A0A3L9DL52</accession>
<dbReference type="RefSeq" id="WP_121836471.1">
    <property type="nucleotide sequence ID" value="NZ_RCVM01000083.1"/>
</dbReference>
<dbReference type="Proteomes" id="UP000279194">
    <property type="component" value="Unassembled WGS sequence"/>
</dbReference>
<evidence type="ECO:0000313" key="1">
    <source>
        <dbReference type="EMBL" id="RLY00583.1"/>
    </source>
</evidence>
<proteinExistence type="predicted"/>
<organism evidence="1 2">
    <name type="scientific">Streptococcus hillyeri</name>
    <dbReference type="NCBI Taxonomy" id="2282420"/>
    <lineage>
        <taxon>Bacteria</taxon>
        <taxon>Bacillati</taxon>
        <taxon>Bacillota</taxon>
        <taxon>Bacilli</taxon>
        <taxon>Lactobacillales</taxon>
        <taxon>Streptococcaceae</taxon>
        <taxon>Streptococcus</taxon>
    </lineage>
</organism>
<reference evidence="1 2" key="1">
    <citation type="submission" date="2018-10" db="EMBL/GenBank/DDBJ databases">
        <title>Streptococcus hillyeri sp. nov., isolated from equine tracheal sample.</title>
        <authorList>
            <person name="Macfadyen A.C."/>
            <person name="Waller A."/>
            <person name="Paterson G.K."/>
        </authorList>
    </citation>
    <scope>NUCLEOTIDE SEQUENCE [LARGE SCALE GENOMIC DNA]</scope>
    <source>
        <strain evidence="1 2">28462</strain>
    </source>
</reference>
<dbReference type="InterPro" id="IPR026466">
    <property type="entry name" value="Fim_isopep_form_D2_dom"/>
</dbReference>
<feature type="non-terminal residue" evidence="1">
    <location>
        <position position="1"/>
    </location>
</feature>
<name>A0A3L9DL52_9STRE</name>
<dbReference type="AlphaFoldDB" id="A0A3L9DL52"/>
<keyword evidence="2" id="KW-1185">Reference proteome</keyword>
<protein>
    <submittedName>
        <fullName evidence="1">Isopeptide-forming domain-containing fimbrial protein</fullName>
    </submittedName>
</protein>
<dbReference type="OrthoDB" id="2237675at2"/>
<dbReference type="EMBL" id="RCVM01000083">
    <property type="protein sequence ID" value="RLY00583.1"/>
    <property type="molecule type" value="Genomic_DNA"/>
</dbReference>
<gene>
    <name evidence="1" type="ORF">EAF07_10550</name>
</gene>